<dbReference type="PANTHER" id="PTHR43656">
    <property type="entry name" value="BINDING OXIDOREDUCTASE, PUTATIVE (AFU_ORTHOLOGUE AFUA_2G08260)-RELATED"/>
    <property type="match status" value="1"/>
</dbReference>
<dbReference type="InterPro" id="IPR001155">
    <property type="entry name" value="OxRdtase_FMN_N"/>
</dbReference>
<sequence>MKSLFDTTYINNLKLKNRFIRSATWENMASQDGHITPELLQLYKNLASGGVALIITGCTDIFEDEKPRRNMLSIYDDSFIKEYKKLTDMVHENHSGIVMQIAQRDGYASPEGQVDTSEFSDKISKEYMEDIANAFANAAYRAKQCDFDGVEIHGADGCFLSKTVSTIYNTRTDDYGGSVENRAKFIFEVYNKIRSKVGKSFNVFIKINSSEVEEKKVAFDDWNYLCRLLDKAGINAIEISGNIKDFKDKGSSEALFKKYAQKVAEKVKCPVILVGLNRSVFNMNDILNNTPIEYFSMSRPFICEPDLINKWLSGSTTKSSCISCSRCMTDKGIRCIYHI</sequence>
<dbReference type="InterPro" id="IPR013785">
    <property type="entry name" value="Aldolase_TIM"/>
</dbReference>
<keyword evidence="1" id="KW-0285">Flavoprotein</keyword>
<evidence type="ECO:0000313" key="5">
    <source>
        <dbReference type="Proteomes" id="UP001564657"/>
    </source>
</evidence>
<dbReference type="CDD" id="cd02803">
    <property type="entry name" value="OYE_like_FMN_family"/>
    <property type="match status" value="1"/>
</dbReference>
<dbReference type="Proteomes" id="UP001564657">
    <property type="component" value="Unassembled WGS sequence"/>
</dbReference>
<dbReference type="EMBL" id="JBGEWD010000009">
    <property type="protein sequence ID" value="MEY8000631.1"/>
    <property type="molecule type" value="Genomic_DNA"/>
</dbReference>
<evidence type="ECO:0000256" key="2">
    <source>
        <dbReference type="ARBA" id="ARBA00023002"/>
    </source>
</evidence>
<dbReference type="RefSeq" id="WP_369704524.1">
    <property type="nucleotide sequence ID" value="NZ_JBGEWD010000009.1"/>
</dbReference>
<protein>
    <submittedName>
        <fullName evidence="4">NADH:flavin oxidoreductase</fullName>
    </submittedName>
</protein>
<dbReference type="Gene3D" id="3.20.20.70">
    <property type="entry name" value="Aldolase class I"/>
    <property type="match status" value="1"/>
</dbReference>
<evidence type="ECO:0000259" key="3">
    <source>
        <dbReference type="Pfam" id="PF00724"/>
    </source>
</evidence>
<name>A0ABV4BSG0_9CLOT</name>
<gene>
    <name evidence="4" type="ORF">AB8U03_10550</name>
</gene>
<dbReference type="InterPro" id="IPR051799">
    <property type="entry name" value="NADH_flavin_oxidoreductase"/>
</dbReference>
<evidence type="ECO:0000313" key="4">
    <source>
        <dbReference type="EMBL" id="MEY8000631.1"/>
    </source>
</evidence>
<keyword evidence="2" id="KW-0560">Oxidoreductase</keyword>
<proteinExistence type="predicted"/>
<evidence type="ECO:0000256" key="1">
    <source>
        <dbReference type="ARBA" id="ARBA00022630"/>
    </source>
</evidence>
<reference evidence="4 5" key="1">
    <citation type="submission" date="2024-08" db="EMBL/GenBank/DDBJ databases">
        <title>Clostridium lapicellarii sp. nov., and Clostridium renhuaiense sp. nov., two species isolated from the mud in a fermentation cellar used for producing sauce-flavour Chinese liquors.</title>
        <authorList>
            <person name="Yang F."/>
            <person name="Wang H."/>
            <person name="Chen L.Q."/>
            <person name="Zhou N."/>
            <person name="Lu J.J."/>
            <person name="Pu X.X."/>
            <person name="Wan B."/>
            <person name="Wang L."/>
            <person name="Liu S.J."/>
        </authorList>
    </citation>
    <scope>NUCLEOTIDE SEQUENCE [LARGE SCALE GENOMIC DNA]</scope>
    <source>
        <strain evidence="4 5">MT-5</strain>
    </source>
</reference>
<accession>A0ABV4BSG0</accession>
<organism evidence="4 5">
    <name type="scientific">Clostridium moutaii</name>
    <dbReference type="NCBI Taxonomy" id="3240932"/>
    <lineage>
        <taxon>Bacteria</taxon>
        <taxon>Bacillati</taxon>
        <taxon>Bacillota</taxon>
        <taxon>Clostridia</taxon>
        <taxon>Eubacteriales</taxon>
        <taxon>Clostridiaceae</taxon>
        <taxon>Clostridium</taxon>
    </lineage>
</organism>
<dbReference type="Pfam" id="PF00724">
    <property type="entry name" value="Oxidored_FMN"/>
    <property type="match status" value="1"/>
</dbReference>
<dbReference type="PANTHER" id="PTHR43656:SF2">
    <property type="entry name" value="BINDING OXIDOREDUCTASE, PUTATIVE (AFU_ORTHOLOGUE AFUA_2G08260)-RELATED"/>
    <property type="match status" value="1"/>
</dbReference>
<comment type="caution">
    <text evidence="4">The sequence shown here is derived from an EMBL/GenBank/DDBJ whole genome shotgun (WGS) entry which is preliminary data.</text>
</comment>
<dbReference type="SUPFAM" id="SSF51395">
    <property type="entry name" value="FMN-linked oxidoreductases"/>
    <property type="match status" value="1"/>
</dbReference>
<keyword evidence="5" id="KW-1185">Reference proteome</keyword>
<feature type="domain" description="NADH:flavin oxidoreductase/NADH oxidase N-terminal" evidence="3">
    <location>
        <begin position="4"/>
        <end position="312"/>
    </location>
</feature>